<gene>
    <name evidence="1" type="ORF">ACFFHF_09940</name>
</gene>
<dbReference type="EMBL" id="JBHLUU010000028">
    <property type="protein sequence ID" value="MFC0475569.1"/>
    <property type="molecule type" value="Genomic_DNA"/>
</dbReference>
<accession>A0ABV6KQH4</accession>
<organism evidence="1 2">
    <name type="scientific">Robertmurraya beringensis</name>
    <dbReference type="NCBI Taxonomy" id="641660"/>
    <lineage>
        <taxon>Bacteria</taxon>
        <taxon>Bacillati</taxon>
        <taxon>Bacillota</taxon>
        <taxon>Bacilli</taxon>
        <taxon>Bacillales</taxon>
        <taxon>Bacillaceae</taxon>
        <taxon>Robertmurraya</taxon>
    </lineage>
</organism>
<protein>
    <submittedName>
        <fullName evidence="1">Uncharacterized protein</fullName>
    </submittedName>
</protein>
<keyword evidence="2" id="KW-1185">Reference proteome</keyword>
<evidence type="ECO:0000313" key="2">
    <source>
        <dbReference type="Proteomes" id="UP001589738"/>
    </source>
</evidence>
<evidence type="ECO:0000313" key="1">
    <source>
        <dbReference type="EMBL" id="MFC0475569.1"/>
    </source>
</evidence>
<dbReference type="RefSeq" id="WP_377057986.1">
    <property type="nucleotide sequence ID" value="NZ_JBHLUU010000028.1"/>
</dbReference>
<proteinExistence type="predicted"/>
<reference evidence="1 2" key="1">
    <citation type="submission" date="2024-09" db="EMBL/GenBank/DDBJ databases">
        <authorList>
            <person name="Sun Q."/>
            <person name="Mori K."/>
        </authorList>
    </citation>
    <scope>NUCLEOTIDE SEQUENCE [LARGE SCALE GENOMIC DNA]</scope>
    <source>
        <strain evidence="1 2">CGMCC 1.9126</strain>
    </source>
</reference>
<sequence length="105" mass="12019">MFQNILRPQDWEKSDPFQELNNNNFKQLDIAENPFFSTKQNENPISVETHFVSPHYVNSYSKQDGTFVEGYWRDGDGNTDVDLDIQDGGGYIQTNPDDTLANNLG</sequence>
<name>A0ABV6KQH4_9BACI</name>
<dbReference type="Proteomes" id="UP001589738">
    <property type="component" value="Unassembled WGS sequence"/>
</dbReference>
<comment type="caution">
    <text evidence="1">The sequence shown here is derived from an EMBL/GenBank/DDBJ whole genome shotgun (WGS) entry which is preliminary data.</text>
</comment>